<organism evidence="2 3">
    <name type="scientific">Piscinibacter gummiphilus</name>
    <dbReference type="NCBI Taxonomy" id="946333"/>
    <lineage>
        <taxon>Bacteria</taxon>
        <taxon>Pseudomonadati</taxon>
        <taxon>Pseudomonadota</taxon>
        <taxon>Betaproteobacteria</taxon>
        <taxon>Burkholderiales</taxon>
        <taxon>Sphaerotilaceae</taxon>
        <taxon>Piscinibacter</taxon>
    </lineage>
</organism>
<dbReference type="AlphaFoldDB" id="A0A1W6LB99"/>
<dbReference type="PRINTS" id="PR00364">
    <property type="entry name" value="DISEASERSIST"/>
</dbReference>
<evidence type="ECO:0000313" key="3">
    <source>
        <dbReference type="Proteomes" id="UP000193427"/>
    </source>
</evidence>
<dbReference type="KEGG" id="rgu:A4W93_17240"/>
<dbReference type="Proteomes" id="UP000193427">
    <property type="component" value="Chromosome"/>
</dbReference>
<evidence type="ECO:0000313" key="2">
    <source>
        <dbReference type="EMBL" id="ARN21500.1"/>
    </source>
</evidence>
<reference evidence="2 3" key="1">
    <citation type="submission" date="2016-04" db="EMBL/GenBank/DDBJ databases">
        <title>Complete genome sequence of natural rubber-degrading, novel Gram-negative bacterium, Rhizobacter gummiphilus strain NS21.</title>
        <authorList>
            <person name="Tabata M."/>
            <person name="Kasai D."/>
            <person name="Fukuda M."/>
        </authorList>
    </citation>
    <scope>NUCLEOTIDE SEQUENCE [LARGE SCALE GENOMIC DNA]</scope>
    <source>
        <strain evidence="2 3">NS21</strain>
    </source>
</reference>
<dbReference type="InterPro" id="IPR058852">
    <property type="entry name" value="HTH_77"/>
</dbReference>
<dbReference type="STRING" id="946333.A4W93_17240"/>
<dbReference type="RefSeq" id="WP_085751791.1">
    <property type="nucleotide sequence ID" value="NZ_BSPR01000013.1"/>
</dbReference>
<dbReference type="GO" id="GO:0000160">
    <property type="term" value="P:phosphorelay signal transduction system"/>
    <property type="evidence" value="ECO:0007669"/>
    <property type="project" value="InterPro"/>
</dbReference>
<dbReference type="PROSITE" id="PS51755">
    <property type="entry name" value="OMPR_PHOB"/>
    <property type="match status" value="1"/>
</dbReference>
<dbReference type="InterPro" id="IPR011990">
    <property type="entry name" value="TPR-like_helical_dom_sf"/>
</dbReference>
<dbReference type="InterPro" id="IPR036388">
    <property type="entry name" value="WH-like_DNA-bd_sf"/>
</dbReference>
<dbReference type="InterPro" id="IPR027417">
    <property type="entry name" value="P-loop_NTPase"/>
</dbReference>
<dbReference type="OrthoDB" id="9811542at2"/>
<dbReference type="EMBL" id="CP015118">
    <property type="protein sequence ID" value="ARN21500.1"/>
    <property type="molecule type" value="Genomic_DNA"/>
</dbReference>
<dbReference type="InterPro" id="IPR016032">
    <property type="entry name" value="Sig_transdc_resp-reg_C-effctor"/>
</dbReference>
<dbReference type="Gene3D" id="3.40.50.300">
    <property type="entry name" value="P-loop containing nucleotide triphosphate hydrolases"/>
    <property type="match status" value="1"/>
</dbReference>
<dbReference type="InterPro" id="IPR026000">
    <property type="entry name" value="Apc5_dom"/>
</dbReference>
<accession>A0A1W6LB99</accession>
<dbReference type="Pfam" id="PF00486">
    <property type="entry name" value="Trans_reg_C"/>
    <property type="match status" value="1"/>
</dbReference>
<keyword evidence="1" id="KW-0238">DNA-binding</keyword>
<dbReference type="SUPFAM" id="SSF52540">
    <property type="entry name" value="P-loop containing nucleoside triphosphate hydrolases"/>
    <property type="match status" value="1"/>
</dbReference>
<dbReference type="PANTHER" id="PTHR47691:SF3">
    <property type="entry name" value="HTH-TYPE TRANSCRIPTIONAL REGULATOR RV0890C-RELATED"/>
    <property type="match status" value="1"/>
</dbReference>
<dbReference type="CDD" id="cd00383">
    <property type="entry name" value="trans_reg_C"/>
    <property type="match status" value="1"/>
</dbReference>
<dbReference type="GO" id="GO:0006355">
    <property type="term" value="P:regulation of DNA-templated transcription"/>
    <property type="evidence" value="ECO:0007669"/>
    <property type="project" value="InterPro"/>
</dbReference>
<dbReference type="Pfam" id="PF12862">
    <property type="entry name" value="ANAPC5"/>
    <property type="match status" value="2"/>
</dbReference>
<dbReference type="PANTHER" id="PTHR47691">
    <property type="entry name" value="REGULATOR-RELATED"/>
    <property type="match status" value="1"/>
</dbReference>
<dbReference type="InterPro" id="IPR001867">
    <property type="entry name" value="OmpR/PhoB-type_DNA-bd"/>
</dbReference>
<dbReference type="GO" id="GO:0003677">
    <property type="term" value="F:DNA binding"/>
    <property type="evidence" value="ECO:0007669"/>
    <property type="project" value="UniProtKB-UniRule"/>
</dbReference>
<name>A0A1W6LB99_9BURK</name>
<dbReference type="Gene3D" id="1.10.10.10">
    <property type="entry name" value="Winged helix-like DNA-binding domain superfamily/Winged helix DNA-binding domain"/>
    <property type="match status" value="1"/>
</dbReference>
<dbReference type="Pfam" id="PF25872">
    <property type="entry name" value="HTH_77"/>
    <property type="match status" value="1"/>
</dbReference>
<dbReference type="Gene3D" id="1.25.40.10">
    <property type="entry name" value="Tetratricopeptide repeat domain"/>
    <property type="match status" value="1"/>
</dbReference>
<sequence length="948" mass="102434">MNDLSAPLLRSFLFGPFVLVPEQQSLVRDGEPVRLGTRALALLSVLVEQAGELVGKQALIARVWPGAEVDESNLKVNMAALRRALGDADRYIATVTGRGYRFVAPVRAGTSPRRPTRDAPRAAHNLPIGSTRVFGRADAIASIADALETARLVSVVGPGGIGKTTVALAAAERIVGRFTDGVWLIDLAPLKDPLLVPHAIAAAIGVGVTSADLLATTCEFLLDRRMLLVLDSCEHVLEAATRCAERILAGAVDVRILATSREPLMADQEQVQRLPGLASPPEGSGLNAGDALRWPAVELFAERASERLEHYRLSDADAPLVADICRRLDGMALAIELAATRVDVFGVAGLFAQLSDRVAVPAGRRAGPERHRTLAATIDWSIGLLSPEDARFLRALAVFSGPFDAAGAGAVAAASTAEALAILTLLADKSLVATDIDDVHITYRLLETTRSHCLDQLLAHGETPMARQRHAEHVCLVLERAAAELARRPASDWGAAYGRMIDDLRGALDWTGGHARNRTLRIRLTLAGISLWNHFSLMEECRVRVSQVAGELESAGLAGTGFDMKLKLWLAGTTMFTEGLKPVAMDTLQQALRIAEQTGDTDCRLRCLMMIGVYEFFTGEHEAGLRTIEAFSALACAEDPTILPEGEVHLGIGELFLGRLPNARQRLEALRRRDLRYFASHGVRYHSDPKISLASVLTQVQWLTGSPDEARRTAEEAIDAARRGGHHLSLNNILSYACPVYYWSGDFDACAQVVAQLEEHVVRHGIASRRPLATFYRAALDGARQGPSAGVLDRLRASIDDFTRTNHLARLPYYLSVLAETRLRAGLVGEADAAIQRALAVAHEHNEGWALPEVLRVHAAILLAQDRRHEAGQRLLKSMAKAQGAGTLSWRLRAAIDLATLWRCGDKETVATAILQAVVDQFTEGSGTRDLRTATTLLDTLAATARPG</sequence>
<gene>
    <name evidence="2" type="ORF">A4W93_17240</name>
</gene>
<protein>
    <submittedName>
        <fullName evidence="2">ATPase</fullName>
    </submittedName>
</protein>
<dbReference type="SUPFAM" id="SSF46894">
    <property type="entry name" value="C-terminal effector domain of the bipartite response regulators"/>
    <property type="match status" value="1"/>
</dbReference>
<proteinExistence type="predicted"/>
<evidence type="ECO:0000256" key="1">
    <source>
        <dbReference type="ARBA" id="ARBA00023125"/>
    </source>
</evidence>
<dbReference type="SMART" id="SM00862">
    <property type="entry name" value="Trans_reg_C"/>
    <property type="match status" value="1"/>
</dbReference>
<keyword evidence="3" id="KW-1185">Reference proteome</keyword>